<evidence type="ECO:0000259" key="2">
    <source>
        <dbReference type="PROSITE" id="PS50891"/>
    </source>
</evidence>
<feature type="domain" description="LOB" evidence="2">
    <location>
        <begin position="4"/>
        <end position="114"/>
    </location>
</feature>
<comment type="caution">
    <text evidence="3">The sequence shown here is derived from an EMBL/GenBank/DDBJ whole genome shotgun (WGS) entry which is preliminary data.</text>
</comment>
<gene>
    <name evidence="3" type="ORF">HHK36_027813</name>
</gene>
<reference evidence="3 4" key="1">
    <citation type="submission" date="2020-04" db="EMBL/GenBank/DDBJ databases">
        <title>Plant Genome Project.</title>
        <authorList>
            <person name="Zhang R.-G."/>
        </authorList>
    </citation>
    <scope>NUCLEOTIDE SEQUENCE [LARGE SCALE GENOMIC DNA]</scope>
    <source>
        <strain evidence="3">YNK0</strain>
        <tissue evidence="3">Leaf</tissue>
    </source>
</reference>
<dbReference type="PANTHER" id="PTHR31301:SF120">
    <property type="entry name" value="LOB DOMAIN-CONTAINING PROTEIN 23-RELATED"/>
    <property type="match status" value="1"/>
</dbReference>
<dbReference type="Pfam" id="PF03195">
    <property type="entry name" value="LOB"/>
    <property type="match status" value="1"/>
</dbReference>
<dbReference type="PANTHER" id="PTHR31301">
    <property type="entry name" value="LOB DOMAIN-CONTAINING PROTEIN 4-RELATED"/>
    <property type="match status" value="1"/>
</dbReference>
<dbReference type="PROSITE" id="PS50891">
    <property type="entry name" value="LOB"/>
    <property type="match status" value="1"/>
</dbReference>
<organism evidence="3 4">
    <name type="scientific">Tetracentron sinense</name>
    <name type="common">Spur-leaf</name>
    <dbReference type="NCBI Taxonomy" id="13715"/>
    <lineage>
        <taxon>Eukaryota</taxon>
        <taxon>Viridiplantae</taxon>
        <taxon>Streptophyta</taxon>
        <taxon>Embryophyta</taxon>
        <taxon>Tracheophyta</taxon>
        <taxon>Spermatophyta</taxon>
        <taxon>Magnoliopsida</taxon>
        <taxon>Trochodendrales</taxon>
        <taxon>Trochodendraceae</taxon>
        <taxon>Tetracentron</taxon>
    </lineage>
</organism>
<sequence>MISTRCAACKYLRQRCDSNCIFFSLFYFKRPTEVCLRPQDFWCQQCWQNAQGLAVIHNLIQVPVHHRAEAANSLYLEAQFRIQDPIYGCAGIISLLQQQIYNAQNHLARIRAENTFSAHQAYLQLQGGPQFQQIEASSSFNNVLLEHEHEHVHVDQSLLGPCIQSPWFL</sequence>
<comment type="similarity">
    <text evidence="1">Belongs to the LOB domain-containing protein family.</text>
</comment>
<dbReference type="Proteomes" id="UP000655225">
    <property type="component" value="Unassembled WGS sequence"/>
</dbReference>
<name>A0A834YFH6_TETSI</name>
<dbReference type="EMBL" id="JABCRI010000021">
    <property type="protein sequence ID" value="KAF8380329.1"/>
    <property type="molecule type" value="Genomic_DNA"/>
</dbReference>
<evidence type="ECO:0000313" key="4">
    <source>
        <dbReference type="Proteomes" id="UP000655225"/>
    </source>
</evidence>
<protein>
    <recommendedName>
        <fullName evidence="2">LOB domain-containing protein</fullName>
    </recommendedName>
</protein>
<evidence type="ECO:0000313" key="3">
    <source>
        <dbReference type="EMBL" id="KAF8380329.1"/>
    </source>
</evidence>
<dbReference type="AlphaFoldDB" id="A0A834YFH6"/>
<accession>A0A834YFH6</accession>
<dbReference type="InterPro" id="IPR004883">
    <property type="entry name" value="LOB"/>
</dbReference>
<dbReference type="OrthoDB" id="684652at2759"/>
<evidence type="ECO:0000256" key="1">
    <source>
        <dbReference type="ARBA" id="ARBA00005474"/>
    </source>
</evidence>
<proteinExistence type="inferred from homology"/>
<keyword evidence="4" id="KW-1185">Reference proteome</keyword>